<dbReference type="PROSITE" id="PS50110">
    <property type="entry name" value="RESPONSE_REGULATORY"/>
    <property type="match status" value="1"/>
</dbReference>
<dbReference type="GO" id="GO:0003700">
    <property type="term" value="F:DNA-binding transcription factor activity"/>
    <property type="evidence" value="ECO:0007669"/>
    <property type="project" value="InterPro"/>
</dbReference>
<evidence type="ECO:0000313" key="7">
    <source>
        <dbReference type="EMBL" id="KAB2332175.1"/>
    </source>
</evidence>
<dbReference type="GO" id="GO:0043565">
    <property type="term" value="F:sequence-specific DNA binding"/>
    <property type="evidence" value="ECO:0007669"/>
    <property type="project" value="InterPro"/>
</dbReference>
<evidence type="ECO:0000259" key="5">
    <source>
        <dbReference type="PROSITE" id="PS01124"/>
    </source>
</evidence>
<dbReference type="Gene3D" id="1.10.10.60">
    <property type="entry name" value="Homeodomain-like"/>
    <property type="match status" value="2"/>
</dbReference>
<name>A0A6L3V475_9BACI</name>
<organism evidence="7 8">
    <name type="scientific">Cytobacillus depressus</name>
    <dbReference type="NCBI Taxonomy" id="1602942"/>
    <lineage>
        <taxon>Bacteria</taxon>
        <taxon>Bacillati</taxon>
        <taxon>Bacillota</taxon>
        <taxon>Bacilli</taxon>
        <taxon>Bacillales</taxon>
        <taxon>Bacillaceae</taxon>
        <taxon>Cytobacillus</taxon>
    </lineage>
</organism>
<keyword evidence="1" id="KW-0805">Transcription regulation</keyword>
<feature type="domain" description="HTH araC/xylS-type" evidence="5">
    <location>
        <begin position="409"/>
        <end position="507"/>
    </location>
</feature>
<proteinExistence type="predicted"/>
<dbReference type="CDD" id="cd17536">
    <property type="entry name" value="REC_YesN-like"/>
    <property type="match status" value="1"/>
</dbReference>
<dbReference type="EMBL" id="WBOS01000010">
    <property type="protein sequence ID" value="KAB2332175.1"/>
    <property type="molecule type" value="Genomic_DNA"/>
</dbReference>
<keyword evidence="2" id="KW-0238">DNA-binding</keyword>
<sequence length="516" mass="60412">MMKLLIVDDEPIEREGMQAILQKAFPELMIYQAKNGKLAIEFTNTIQPDLILMDIMMPGMTGLEAIERIQAEHPTIKFVMVTAFDTFSYARQAIKLGVKDYLLKPSKASEIVSTVGKVLDECRQELKARMISQMQQENWKKALTLAETDIVTQLIFDHIHELQIEMLVDMLDAHSAYEKFVMVVTLPERAEHYYVRIKEKVHETSNAWVGALYVRQLPIIVFRDNRKSFRWQVQNLAKAILSLDKEQLRADWIIGVGEIYESLDKVRQSYQEALIALMDTTLAAKVRFYSDVPANSLETDNPNLEQQQKAFFDNIRLGDWESIRSIVLNTIQQYESERKPLIYTQQRVLELLWIVSRVMNDMRIETDAPFFSLQAQDYRQLRTETLQMLRQMNSIYNAHFDQAESDKIQQIQQYIRDHSHEDISLETLAQKINLNPIYISKMFKEKLGINYIDFLTQCRIEKAKKLLNDPERSLKEITYEIGYNEPNYFSKVFKKMCGISPKEYRKTLLSKKTISR</sequence>
<dbReference type="SMART" id="SM00448">
    <property type="entry name" value="REC"/>
    <property type="match status" value="1"/>
</dbReference>
<dbReference type="RefSeq" id="WP_151536182.1">
    <property type="nucleotide sequence ID" value="NZ_WBOS01000010.1"/>
</dbReference>
<dbReference type="PANTHER" id="PTHR43280:SF28">
    <property type="entry name" value="HTH-TYPE TRANSCRIPTIONAL ACTIVATOR RHAS"/>
    <property type="match status" value="1"/>
</dbReference>
<dbReference type="AlphaFoldDB" id="A0A6L3V475"/>
<dbReference type="InterPro" id="IPR018060">
    <property type="entry name" value="HTH_AraC"/>
</dbReference>
<keyword evidence="3" id="KW-0804">Transcription</keyword>
<evidence type="ECO:0000256" key="1">
    <source>
        <dbReference type="ARBA" id="ARBA00023015"/>
    </source>
</evidence>
<keyword evidence="8" id="KW-1185">Reference proteome</keyword>
<dbReference type="PANTHER" id="PTHR43280">
    <property type="entry name" value="ARAC-FAMILY TRANSCRIPTIONAL REGULATOR"/>
    <property type="match status" value="1"/>
</dbReference>
<evidence type="ECO:0000256" key="2">
    <source>
        <dbReference type="ARBA" id="ARBA00023125"/>
    </source>
</evidence>
<comment type="caution">
    <text evidence="7">The sequence shown here is derived from an EMBL/GenBank/DDBJ whole genome shotgun (WGS) entry which is preliminary data.</text>
</comment>
<dbReference type="SUPFAM" id="SSF52172">
    <property type="entry name" value="CheY-like"/>
    <property type="match status" value="1"/>
</dbReference>
<evidence type="ECO:0000256" key="4">
    <source>
        <dbReference type="PROSITE-ProRule" id="PRU00169"/>
    </source>
</evidence>
<feature type="modified residue" description="4-aspartylphosphate" evidence="4">
    <location>
        <position position="54"/>
    </location>
</feature>
<dbReference type="Proteomes" id="UP000481030">
    <property type="component" value="Unassembled WGS sequence"/>
</dbReference>
<dbReference type="PROSITE" id="PS01124">
    <property type="entry name" value="HTH_ARAC_FAMILY_2"/>
    <property type="match status" value="1"/>
</dbReference>
<dbReference type="InterPro" id="IPR001789">
    <property type="entry name" value="Sig_transdc_resp-reg_receiver"/>
</dbReference>
<dbReference type="Pfam" id="PF00072">
    <property type="entry name" value="Response_reg"/>
    <property type="match status" value="1"/>
</dbReference>
<accession>A0A6L3V475</accession>
<dbReference type="SMART" id="SM00342">
    <property type="entry name" value="HTH_ARAC"/>
    <property type="match status" value="1"/>
</dbReference>
<dbReference type="OrthoDB" id="9794370at2"/>
<protein>
    <submittedName>
        <fullName evidence="7">Response regulator</fullName>
    </submittedName>
</protein>
<dbReference type="InterPro" id="IPR041522">
    <property type="entry name" value="CdaR_GGDEF"/>
</dbReference>
<feature type="domain" description="Response regulatory" evidence="6">
    <location>
        <begin position="3"/>
        <end position="119"/>
    </location>
</feature>
<dbReference type="SUPFAM" id="SSF46689">
    <property type="entry name" value="Homeodomain-like"/>
    <property type="match status" value="2"/>
</dbReference>
<dbReference type="PRINTS" id="PR00032">
    <property type="entry name" value="HTHARAC"/>
</dbReference>
<dbReference type="Gene3D" id="3.40.50.2300">
    <property type="match status" value="1"/>
</dbReference>
<evidence type="ECO:0000256" key="3">
    <source>
        <dbReference type="ARBA" id="ARBA00023163"/>
    </source>
</evidence>
<reference evidence="7 8" key="1">
    <citation type="journal article" date="2016" name="Antonie Van Leeuwenhoek">
        <title>Bacillus depressus sp. nov., isolated from soil of a sunflower field.</title>
        <authorList>
            <person name="Wei X."/>
            <person name="Xin D."/>
            <person name="Xin Y."/>
            <person name="Zhang H."/>
            <person name="Wang T."/>
            <person name="Zhang J."/>
        </authorList>
    </citation>
    <scope>NUCLEOTIDE SEQUENCE [LARGE SCALE GENOMIC DNA]</scope>
    <source>
        <strain evidence="7 8">BZ1</strain>
    </source>
</reference>
<evidence type="ECO:0000259" key="6">
    <source>
        <dbReference type="PROSITE" id="PS50110"/>
    </source>
</evidence>
<gene>
    <name evidence="7" type="ORF">F7731_17535</name>
</gene>
<dbReference type="Pfam" id="PF12833">
    <property type="entry name" value="HTH_18"/>
    <property type="match status" value="1"/>
</dbReference>
<dbReference type="Pfam" id="PF17853">
    <property type="entry name" value="GGDEF_2"/>
    <property type="match status" value="1"/>
</dbReference>
<dbReference type="PROSITE" id="PS00041">
    <property type="entry name" value="HTH_ARAC_FAMILY_1"/>
    <property type="match status" value="1"/>
</dbReference>
<evidence type="ECO:0000313" key="8">
    <source>
        <dbReference type="Proteomes" id="UP000481030"/>
    </source>
</evidence>
<dbReference type="InterPro" id="IPR020449">
    <property type="entry name" value="Tscrpt_reg_AraC-type_HTH"/>
</dbReference>
<dbReference type="InterPro" id="IPR018062">
    <property type="entry name" value="HTH_AraC-typ_CS"/>
</dbReference>
<dbReference type="InterPro" id="IPR011006">
    <property type="entry name" value="CheY-like_superfamily"/>
</dbReference>
<keyword evidence="4" id="KW-0597">Phosphoprotein</keyword>
<dbReference type="GO" id="GO:0000160">
    <property type="term" value="P:phosphorelay signal transduction system"/>
    <property type="evidence" value="ECO:0007669"/>
    <property type="project" value="InterPro"/>
</dbReference>
<dbReference type="InterPro" id="IPR009057">
    <property type="entry name" value="Homeodomain-like_sf"/>
</dbReference>